<dbReference type="SUPFAM" id="SSF55781">
    <property type="entry name" value="GAF domain-like"/>
    <property type="match status" value="1"/>
</dbReference>
<dbReference type="InterPro" id="IPR029016">
    <property type="entry name" value="GAF-like_dom_sf"/>
</dbReference>
<dbReference type="InterPro" id="IPR003018">
    <property type="entry name" value="GAF"/>
</dbReference>
<dbReference type="Proteomes" id="UP000563094">
    <property type="component" value="Unassembled WGS sequence"/>
</dbReference>
<dbReference type="PANTHER" id="PTHR43102:SF2">
    <property type="entry name" value="GAF DOMAIN-CONTAINING PROTEIN"/>
    <property type="match status" value="1"/>
</dbReference>
<comment type="caution">
    <text evidence="2">The sequence shown here is derived from an EMBL/GenBank/DDBJ whole genome shotgun (WGS) entry which is preliminary data.</text>
</comment>
<dbReference type="NCBIfam" id="TIGR00229">
    <property type="entry name" value="sensory_box"/>
    <property type="match status" value="1"/>
</dbReference>
<dbReference type="Pfam" id="PF01590">
    <property type="entry name" value="GAF"/>
    <property type="match status" value="1"/>
</dbReference>
<dbReference type="EMBL" id="JACJIQ010000033">
    <property type="protein sequence ID" value="MBA9079862.1"/>
    <property type="molecule type" value="Genomic_DNA"/>
</dbReference>
<evidence type="ECO:0000313" key="3">
    <source>
        <dbReference type="Proteomes" id="UP000563094"/>
    </source>
</evidence>
<feature type="domain" description="PAC" evidence="1">
    <location>
        <begin position="248"/>
        <end position="299"/>
    </location>
</feature>
<keyword evidence="3" id="KW-1185">Reference proteome</keyword>
<dbReference type="Gene3D" id="3.30.450.40">
    <property type="match status" value="1"/>
</dbReference>
<dbReference type="PROSITE" id="PS50113">
    <property type="entry name" value="PAC"/>
    <property type="match status" value="1"/>
</dbReference>
<reference evidence="2 3" key="1">
    <citation type="submission" date="2020-08" db="EMBL/GenBank/DDBJ databases">
        <title>Genomic Encyclopedia of Type Strains, Phase IV (KMG-IV): sequencing the most valuable type-strain genomes for metagenomic binning, comparative biology and taxonomic classification.</title>
        <authorList>
            <person name="Goeker M."/>
        </authorList>
    </citation>
    <scope>NUCLEOTIDE SEQUENCE [LARGE SCALE GENOMIC DNA]</scope>
    <source>
        <strain evidence="2 3">DSM 29854</strain>
    </source>
</reference>
<evidence type="ECO:0000259" key="1">
    <source>
        <dbReference type="PROSITE" id="PS50113"/>
    </source>
</evidence>
<sequence>MDEQRRLQELYEYKILDTPPEKELDELAQIASAICDTPISLLTFIDKNRQWFKAEMGMGFKETSREDSFCRHTLHHPTEVLVVEDPLHDERFRENPLVLGGTHIRFYAGAPLVTPSGHVLGTLCILDNKPRRITESQKKALQLLAKKAIDYLEIRKLVVAQGTAIGSNAERLKKLTDCVPGAIYQFEMNPQGKFSFPFISKGVQDIHPSLSPEKLMAHPDLIFTVIHPEDITFVRQSIHETFSNPQLWQSEFRVMGESGKTLWISASSQPEKKEDGTVVWHGIFRDVTDKKEYTQVLEQILFDILHVMRRPVANMLGLTSAILENNMEGTTLQEYMGHLKKVSEEMDTFLKKLNQDYSAIQAKSKGPA</sequence>
<proteinExistence type="predicted"/>
<organism evidence="2 3">
    <name type="scientific">Rufibacter quisquiliarum</name>
    <dbReference type="NCBI Taxonomy" id="1549639"/>
    <lineage>
        <taxon>Bacteria</taxon>
        <taxon>Pseudomonadati</taxon>
        <taxon>Bacteroidota</taxon>
        <taxon>Cytophagia</taxon>
        <taxon>Cytophagales</taxon>
        <taxon>Hymenobacteraceae</taxon>
        <taxon>Rufibacter</taxon>
    </lineage>
</organism>
<dbReference type="Gene3D" id="3.30.450.20">
    <property type="entry name" value="PAS domain"/>
    <property type="match status" value="1"/>
</dbReference>
<dbReference type="CDD" id="cd00130">
    <property type="entry name" value="PAS"/>
    <property type="match status" value="1"/>
</dbReference>
<dbReference type="Pfam" id="PF08447">
    <property type="entry name" value="PAS_3"/>
    <property type="match status" value="1"/>
</dbReference>
<dbReference type="RefSeq" id="WP_182514585.1">
    <property type="nucleotide sequence ID" value="NZ_JACJIQ010000033.1"/>
</dbReference>
<dbReference type="SUPFAM" id="SSF55785">
    <property type="entry name" value="PYP-like sensor domain (PAS domain)"/>
    <property type="match status" value="1"/>
</dbReference>
<accession>A0A839GLZ9</accession>
<protein>
    <recommendedName>
        <fullName evidence="1">PAC domain-containing protein</fullName>
    </recommendedName>
</protein>
<name>A0A839GLZ9_9BACT</name>
<gene>
    <name evidence="2" type="ORF">FHS90_004603</name>
</gene>
<evidence type="ECO:0000313" key="2">
    <source>
        <dbReference type="EMBL" id="MBA9079862.1"/>
    </source>
</evidence>
<dbReference type="InterPro" id="IPR000014">
    <property type="entry name" value="PAS"/>
</dbReference>
<dbReference type="InterPro" id="IPR013655">
    <property type="entry name" value="PAS_fold_3"/>
</dbReference>
<dbReference type="InterPro" id="IPR035965">
    <property type="entry name" value="PAS-like_dom_sf"/>
</dbReference>
<dbReference type="InterPro" id="IPR000700">
    <property type="entry name" value="PAS-assoc_C"/>
</dbReference>
<dbReference type="AlphaFoldDB" id="A0A839GLZ9"/>
<dbReference type="PANTHER" id="PTHR43102">
    <property type="entry name" value="SLR1143 PROTEIN"/>
    <property type="match status" value="1"/>
</dbReference>